<evidence type="ECO:0000313" key="3">
    <source>
        <dbReference type="EMBL" id="SPC83999.1"/>
    </source>
</evidence>
<reference evidence="3" key="1">
    <citation type="submission" date="2018-02" db="EMBL/GenBank/DDBJ databases">
        <authorList>
            <person name="Cohen D.B."/>
            <person name="Kent A.D."/>
        </authorList>
    </citation>
    <scope>NUCLEOTIDE SEQUENCE</scope>
</reference>
<feature type="compositionally biased region" description="Pro residues" evidence="1">
    <location>
        <begin position="11"/>
        <end position="28"/>
    </location>
</feature>
<sequence>MGWPHLREPPHTPSPPHISPPPPLPIPPEKTNTHATNQPKPQPQPNTKPSISLQKQPSNLPLPHSKPQFLTRDLTKQPNTIHIDNKFFQFSLGGGRAYPYSITERKFKTTLGKIWLSLHDMVWLGNTIDKAAKADMGGEFFRNHHDGYKAIHVLRRSNQHGLYLEVSEFHSGLRKGVIRIPAGLEQQGWFQIACMCKNDRNMQNPAKLPMKELTNDRRRVAAGGAMPNKEVQGAKPQILQNQNHVTAAVKKAVNLISIDSPSDTVNARVLLSLNLELSCGLDGNWAISKADLKQSDLKQMRPDPSRMPPKVIGSTPQPDKTKNKVWRPKAQTTHYVSQTRDPKNSIPEASSGVEDPCGMETHFTAPTQDVASTSALTESSDGDEECVCDNVTILSCSEIGEPSDATWTLQLRDGQRLFMPQMPPLPLSPNPFYALSSFELGVEIMDKLEQPEVWPIDNLALTKAMDAPEQALAISAIVSGDVGEWGGQAEWVEPLAVEYPALEPPGMPKAQDSSCGVHKNAHEVLRGPHSEWVSGKMQEFGEVLGVSYVGFEDRVLALLCAIEAELGISKPGVETKLTVVTQGLVRSLWRCKYVDWISLDSIGASGGIILMWDRRVVDRVDEAIGCFSISCRFREVASGFEWVFSGVYGPNKAVERRLMWDELAGIATVWAVPWCVGGDFNLVRYPTERVGSPDLSSSMRDFSDFIFSMGLFDLPLEGGNFTWSNARSKSRLDRFLCSPSFVDHFSRIVQKRLPRILSDHFPILLSCGFLQRRQSPFRFESMWLKSEGFHDKVHQWWNSYLFSGSPSYILVQKLKSLKVDLRRWNKETFGDVNVRKHDLQAQIQDFDFLEETRPLTEEEGVAKEHLKAELENVLLLEEIKWRQTSRATWLWEGDKNTKFFHRVANSNRRFNFIDHLMVNGTVTTDQSEIGEGLVSFYKGLFSDDEVRRPLLDGLEFSSIEETDRIILDRQFIEDEVWGVVRNMSGEKAPGPDGFSLVFFQSCWDIIKQDVMSVFHDFHASRDFVKSLNVTFLALIPKKPEAQECKDFRPISLVIGMYKIIAKVLANRLSSVLSKLISTSQNAFVGGRQILDSVLVANESLDSCLKAGSPGMLCKLDIEKAYDHVNWNFLLYMLRRCGFSERWRQWIYTCVSTARFSVLVNGRAHGFFPTSRGLRQGDPLSPLLFIIVMEALSKMLEQAVTGGYISGFSVGNYTGVELSISHSLFADDTLIFCGADLEQAWHLRGVFIWFQAISGLKINLSKSELVPVGPVPNVPELAGILGCSVASLPLTYLGLPLGASFKMKSIWAGVVERMEKRLAGWKRLYLSKGGRVTLIKSTLSNIPTYYLSLFPIPMSIARRIEKLQRDFLWGGLEDEQKLHLVNWHQVCTPLYSGGLGIRNMAIFNKALLGKWLWRYSREPELLMEAGDGSRIRFWHDIWCGDSPLRHQFPILFQLARAPESRVLDIYHFQGSTISWDIEFTRSVQDWELEMPGELWSMVLVMFGKNWVMPRAVVDILSCWKGIRSKSEVGKIWNMVPHCLMRCLWQEHNDRTFNEKERTIPALKFHFLHTLLNWSKASHLDGSCSLSDMLDMCSASH</sequence>
<feature type="compositionally biased region" description="Polar residues" evidence="1">
    <location>
        <begin position="50"/>
        <end position="59"/>
    </location>
</feature>
<dbReference type="PANTHER" id="PTHR33116">
    <property type="entry name" value="REVERSE TRANSCRIPTASE ZINC-BINDING DOMAIN-CONTAINING PROTEIN-RELATED-RELATED"/>
    <property type="match status" value="1"/>
</dbReference>
<feature type="domain" description="Reverse transcriptase" evidence="2">
    <location>
        <begin position="1016"/>
        <end position="1296"/>
    </location>
</feature>
<evidence type="ECO:0000256" key="1">
    <source>
        <dbReference type="SAM" id="MobiDB-lite"/>
    </source>
</evidence>
<organism evidence="3">
    <name type="scientific">Fagus sylvatica</name>
    <name type="common">Beechnut</name>
    <dbReference type="NCBI Taxonomy" id="28930"/>
    <lineage>
        <taxon>Eukaryota</taxon>
        <taxon>Viridiplantae</taxon>
        <taxon>Streptophyta</taxon>
        <taxon>Embryophyta</taxon>
        <taxon>Tracheophyta</taxon>
        <taxon>Spermatophyta</taxon>
        <taxon>Magnoliopsida</taxon>
        <taxon>eudicotyledons</taxon>
        <taxon>Gunneridae</taxon>
        <taxon>Pentapetalae</taxon>
        <taxon>rosids</taxon>
        <taxon>fabids</taxon>
        <taxon>Fagales</taxon>
        <taxon>Fagaceae</taxon>
        <taxon>Fagus</taxon>
    </lineage>
</organism>
<protein>
    <recommendedName>
        <fullName evidence="2">Reverse transcriptase domain-containing protein</fullName>
    </recommendedName>
</protein>
<dbReference type="Pfam" id="PF00078">
    <property type="entry name" value="RVT_1"/>
    <property type="match status" value="1"/>
</dbReference>
<dbReference type="InterPro" id="IPR000477">
    <property type="entry name" value="RT_dom"/>
</dbReference>
<feature type="compositionally biased region" description="Basic and acidic residues" evidence="1">
    <location>
        <begin position="1"/>
        <end position="10"/>
    </location>
</feature>
<feature type="compositionally biased region" description="Polar residues" evidence="1">
    <location>
        <begin position="330"/>
        <end position="339"/>
    </location>
</feature>
<dbReference type="CDD" id="cd01650">
    <property type="entry name" value="RT_nLTR_like"/>
    <property type="match status" value="1"/>
</dbReference>
<dbReference type="PROSITE" id="PS50878">
    <property type="entry name" value="RT_POL"/>
    <property type="match status" value="1"/>
</dbReference>
<dbReference type="InterPro" id="IPR036691">
    <property type="entry name" value="Endo/exonu/phosph_ase_sf"/>
</dbReference>
<accession>A0A2N9FAX2</accession>
<feature type="region of interest" description="Disordered" evidence="1">
    <location>
        <begin position="1"/>
        <end position="68"/>
    </location>
</feature>
<proteinExistence type="predicted"/>
<dbReference type="Gene3D" id="3.60.10.10">
    <property type="entry name" value="Endonuclease/exonuclease/phosphatase"/>
    <property type="match status" value="1"/>
</dbReference>
<dbReference type="InterPro" id="IPR043502">
    <property type="entry name" value="DNA/RNA_pol_sf"/>
</dbReference>
<dbReference type="PANTHER" id="PTHR33116:SF78">
    <property type="entry name" value="OS12G0587133 PROTEIN"/>
    <property type="match status" value="1"/>
</dbReference>
<dbReference type="EMBL" id="OIVN01000680">
    <property type="protein sequence ID" value="SPC83999.1"/>
    <property type="molecule type" value="Genomic_DNA"/>
</dbReference>
<dbReference type="SUPFAM" id="SSF56219">
    <property type="entry name" value="DNase I-like"/>
    <property type="match status" value="1"/>
</dbReference>
<name>A0A2N9FAX2_FAGSY</name>
<gene>
    <name evidence="3" type="ORF">FSB_LOCUS11881</name>
</gene>
<dbReference type="SUPFAM" id="SSF56672">
    <property type="entry name" value="DNA/RNA polymerases"/>
    <property type="match status" value="1"/>
</dbReference>
<feature type="region of interest" description="Disordered" evidence="1">
    <location>
        <begin position="299"/>
        <end position="361"/>
    </location>
</feature>
<evidence type="ECO:0000259" key="2">
    <source>
        <dbReference type="PROSITE" id="PS50878"/>
    </source>
</evidence>